<dbReference type="InterPro" id="IPR000866">
    <property type="entry name" value="AhpC/TSA"/>
</dbReference>
<evidence type="ECO:0000313" key="5">
    <source>
        <dbReference type="Proteomes" id="UP001589609"/>
    </source>
</evidence>
<accession>A0ABV5WD48</accession>
<organism evidence="4 5">
    <name type="scientific">Ectobacillus funiculus</name>
    <dbReference type="NCBI Taxonomy" id="137993"/>
    <lineage>
        <taxon>Bacteria</taxon>
        <taxon>Bacillati</taxon>
        <taxon>Bacillota</taxon>
        <taxon>Bacilli</taxon>
        <taxon>Bacillales</taxon>
        <taxon>Bacillaceae</taxon>
        <taxon>Ectobacillus</taxon>
    </lineage>
</organism>
<dbReference type="InterPro" id="IPR036249">
    <property type="entry name" value="Thioredoxin-like_sf"/>
</dbReference>
<keyword evidence="2" id="KW-0472">Membrane</keyword>
<evidence type="ECO:0000256" key="2">
    <source>
        <dbReference type="SAM" id="Phobius"/>
    </source>
</evidence>
<dbReference type="InterPro" id="IPR013766">
    <property type="entry name" value="Thioredoxin_domain"/>
</dbReference>
<feature type="transmembrane region" description="Helical" evidence="2">
    <location>
        <begin position="7"/>
        <end position="24"/>
    </location>
</feature>
<dbReference type="Proteomes" id="UP001589609">
    <property type="component" value="Unassembled WGS sequence"/>
</dbReference>
<keyword evidence="2" id="KW-0812">Transmembrane</keyword>
<sequence>MRSNKSWILLFMMAIVPLVGIWAMNNPGVVAQVFLNLGGIKQGEAFPQISGEEVEGDSFRLESWKGKRYVVMVARIDCEVCQSTYPTLEKNRDILQKYHFVMVGKGEKEAYRQVKAAHAFPFPIVYADEQIQKDLKIKVFPTFYLIDEEGKVIQRLDGFDEGKFLKMLDELKKG</sequence>
<dbReference type="PANTHER" id="PTHR42852:SF17">
    <property type="entry name" value="THIOREDOXIN-LIKE PROTEIN HI_1115"/>
    <property type="match status" value="1"/>
</dbReference>
<dbReference type="InterPro" id="IPR050553">
    <property type="entry name" value="Thioredoxin_ResA/DsbE_sf"/>
</dbReference>
<dbReference type="CDD" id="cd02966">
    <property type="entry name" value="TlpA_like_family"/>
    <property type="match status" value="1"/>
</dbReference>
<protein>
    <submittedName>
        <fullName evidence="4">TlpA family protein disulfide reductase</fullName>
    </submittedName>
</protein>
<gene>
    <name evidence="4" type="ORF">ACFFMS_07175</name>
</gene>
<evidence type="ECO:0000313" key="4">
    <source>
        <dbReference type="EMBL" id="MFB9758302.1"/>
    </source>
</evidence>
<dbReference type="Gene3D" id="3.40.30.10">
    <property type="entry name" value="Glutaredoxin"/>
    <property type="match status" value="1"/>
</dbReference>
<comment type="caution">
    <text evidence="4">The sequence shown here is derived from an EMBL/GenBank/DDBJ whole genome shotgun (WGS) entry which is preliminary data.</text>
</comment>
<dbReference type="EMBL" id="JBHMAF010000024">
    <property type="protein sequence ID" value="MFB9758302.1"/>
    <property type="molecule type" value="Genomic_DNA"/>
</dbReference>
<reference evidence="4 5" key="1">
    <citation type="submission" date="2024-09" db="EMBL/GenBank/DDBJ databases">
        <authorList>
            <person name="Sun Q."/>
            <person name="Mori K."/>
        </authorList>
    </citation>
    <scope>NUCLEOTIDE SEQUENCE [LARGE SCALE GENOMIC DNA]</scope>
    <source>
        <strain evidence="4 5">JCM 11201</strain>
    </source>
</reference>
<dbReference type="SUPFAM" id="SSF52833">
    <property type="entry name" value="Thioredoxin-like"/>
    <property type="match status" value="1"/>
</dbReference>
<dbReference type="Pfam" id="PF00578">
    <property type="entry name" value="AhpC-TSA"/>
    <property type="match status" value="1"/>
</dbReference>
<dbReference type="PROSITE" id="PS51352">
    <property type="entry name" value="THIOREDOXIN_2"/>
    <property type="match status" value="1"/>
</dbReference>
<evidence type="ECO:0000256" key="1">
    <source>
        <dbReference type="ARBA" id="ARBA00023157"/>
    </source>
</evidence>
<keyword evidence="2" id="KW-1133">Transmembrane helix</keyword>
<dbReference type="PANTHER" id="PTHR42852">
    <property type="entry name" value="THIOL:DISULFIDE INTERCHANGE PROTEIN DSBE"/>
    <property type="match status" value="1"/>
</dbReference>
<dbReference type="RefSeq" id="WP_379948572.1">
    <property type="nucleotide sequence ID" value="NZ_JBHMAF010000024.1"/>
</dbReference>
<evidence type="ECO:0000259" key="3">
    <source>
        <dbReference type="PROSITE" id="PS51352"/>
    </source>
</evidence>
<proteinExistence type="predicted"/>
<keyword evidence="1" id="KW-1015">Disulfide bond</keyword>
<name>A0ABV5WD48_9BACI</name>
<feature type="domain" description="Thioredoxin" evidence="3">
    <location>
        <begin position="40"/>
        <end position="173"/>
    </location>
</feature>
<keyword evidence="5" id="KW-1185">Reference proteome</keyword>